<gene>
    <name evidence="2" type="ORF">AYI68_g1549</name>
</gene>
<protein>
    <submittedName>
        <fullName evidence="2">Uncharacterized protein</fullName>
    </submittedName>
</protein>
<evidence type="ECO:0000313" key="2">
    <source>
        <dbReference type="EMBL" id="OLY84297.1"/>
    </source>
</evidence>
<proteinExistence type="predicted"/>
<sequence>MPMSEEDRKTAICACPRTSSMNYTPPPLNDSASTAETFDALLASRKTDIRKRRVQPFRKSQQAALTLKIASSNVFKVRNSSAASVSIPNNSPQRNQQNFRGRGRGRENQQGFQWALLDAYKLNVNDAKSTTIQGQRSKQGNQKVSENWEDSSEELGELHRGGSSNFSCTVTQSPNVEEAHRAEEIFSGEIEMLENNCMGGSAWNQVLLWNMESLRGIDAYQCQGALDDIIRLITTESFREISTDLPRQYNLSGSRQEIWRHSIGQIAGNIGAYLDTLSSHKHSNSSCIRTVRPEPSGRTEQTYCPNQMVDIQRNCIDSEFPIRNPRCGSVCLATEQEGRGILLLIPRKQWPGSEFSSFQLVQMAENLRLPA</sequence>
<dbReference type="EMBL" id="LSSL01000547">
    <property type="protein sequence ID" value="OLY84297.1"/>
    <property type="molecule type" value="Genomic_DNA"/>
</dbReference>
<dbReference type="STRING" id="133383.A0A1R0H582"/>
<name>A0A1R0H582_9FUNG</name>
<dbReference type="Proteomes" id="UP000187455">
    <property type="component" value="Unassembled WGS sequence"/>
</dbReference>
<keyword evidence="3" id="KW-1185">Reference proteome</keyword>
<feature type="region of interest" description="Disordered" evidence="1">
    <location>
        <begin position="130"/>
        <end position="168"/>
    </location>
</feature>
<organism evidence="2 3">
    <name type="scientific">Smittium mucronatum</name>
    <dbReference type="NCBI Taxonomy" id="133383"/>
    <lineage>
        <taxon>Eukaryota</taxon>
        <taxon>Fungi</taxon>
        <taxon>Fungi incertae sedis</taxon>
        <taxon>Zoopagomycota</taxon>
        <taxon>Kickxellomycotina</taxon>
        <taxon>Harpellomycetes</taxon>
        <taxon>Harpellales</taxon>
        <taxon>Legeriomycetaceae</taxon>
        <taxon>Smittium</taxon>
    </lineage>
</organism>
<reference evidence="2 3" key="1">
    <citation type="journal article" date="2016" name="Mol. Biol. Evol.">
        <title>Genome-Wide Survey of Gut Fungi (Harpellales) Reveals the First Horizontally Transferred Ubiquitin Gene from a Mosquito Host.</title>
        <authorList>
            <person name="Wang Y."/>
            <person name="White M.M."/>
            <person name="Kvist S."/>
            <person name="Moncalvo J.M."/>
        </authorList>
    </citation>
    <scope>NUCLEOTIDE SEQUENCE [LARGE SCALE GENOMIC DNA]</scope>
    <source>
        <strain evidence="2 3">ALG-7-W6</strain>
    </source>
</reference>
<evidence type="ECO:0000256" key="1">
    <source>
        <dbReference type="SAM" id="MobiDB-lite"/>
    </source>
</evidence>
<accession>A0A1R0H582</accession>
<dbReference type="AlphaFoldDB" id="A0A1R0H582"/>
<comment type="caution">
    <text evidence="2">The sequence shown here is derived from an EMBL/GenBank/DDBJ whole genome shotgun (WGS) entry which is preliminary data.</text>
</comment>
<feature type="compositionally biased region" description="Polar residues" evidence="1">
    <location>
        <begin position="130"/>
        <end position="145"/>
    </location>
</feature>
<feature type="compositionally biased region" description="Polar residues" evidence="1">
    <location>
        <begin position="82"/>
        <end position="92"/>
    </location>
</feature>
<evidence type="ECO:0000313" key="3">
    <source>
        <dbReference type="Proteomes" id="UP000187455"/>
    </source>
</evidence>
<feature type="region of interest" description="Disordered" evidence="1">
    <location>
        <begin position="82"/>
        <end position="107"/>
    </location>
</feature>